<dbReference type="GO" id="GO:0046872">
    <property type="term" value="F:metal ion binding"/>
    <property type="evidence" value="ECO:0007669"/>
    <property type="project" value="UniProtKB-KW"/>
</dbReference>
<dbReference type="InterPro" id="IPR011013">
    <property type="entry name" value="Gal_mutarotase_sf_dom"/>
</dbReference>
<dbReference type="InterPro" id="IPR041147">
    <property type="entry name" value="GH38_C"/>
</dbReference>
<evidence type="ECO:0000256" key="3">
    <source>
        <dbReference type="ARBA" id="ARBA00022801"/>
    </source>
</evidence>
<dbReference type="PANTHER" id="PTHR46017">
    <property type="entry name" value="ALPHA-MANNOSIDASE 2C1"/>
    <property type="match status" value="1"/>
</dbReference>
<accession>A0A3S3N2J5</accession>
<feature type="domain" description="Glycoside hydrolase family 38 central" evidence="5">
    <location>
        <begin position="563"/>
        <end position="641"/>
    </location>
</feature>
<proteinExistence type="inferred from homology"/>
<dbReference type="GO" id="GO:0030246">
    <property type="term" value="F:carbohydrate binding"/>
    <property type="evidence" value="ECO:0007669"/>
    <property type="project" value="InterPro"/>
</dbReference>
<dbReference type="InterPro" id="IPR028995">
    <property type="entry name" value="Glyco_hydro_57/38_cen_sf"/>
</dbReference>
<dbReference type="GO" id="GO:0009313">
    <property type="term" value="P:oligosaccharide catabolic process"/>
    <property type="evidence" value="ECO:0007669"/>
    <property type="project" value="TreeGrafter"/>
</dbReference>
<dbReference type="Proteomes" id="UP000285970">
    <property type="component" value="Unassembled WGS sequence"/>
</dbReference>
<dbReference type="InterPro" id="IPR011330">
    <property type="entry name" value="Glyco_hydro/deAcase_b/a-brl"/>
</dbReference>
<evidence type="ECO:0000256" key="2">
    <source>
        <dbReference type="ARBA" id="ARBA00022723"/>
    </source>
</evidence>
<dbReference type="SMART" id="SM00872">
    <property type="entry name" value="Alpha-mann_mid"/>
    <property type="match status" value="1"/>
</dbReference>
<name>A0A3S3N2J5_9MICO</name>
<dbReference type="PANTHER" id="PTHR46017:SF1">
    <property type="entry name" value="ALPHA-MANNOSIDASE 2C1"/>
    <property type="match status" value="1"/>
</dbReference>
<protein>
    <submittedName>
        <fullName evidence="6">Alpha-mannosidase</fullName>
    </submittedName>
</protein>
<keyword evidence="4" id="KW-0326">Glycosidase</keyword>
<dbReference type="Pfam" id="PF01074">
    <property type="entry name" value="Glyco_hydro_38N"/>
    <property type="match status" value="1"/>
</dbReference>
<evidence type="ECO:0000256" key="4">
    <source>
        <dbReference type="ARBA" id="ARBA00023295"/>
    </source>
</evidence>
<dbReference type="OrthoDB" id="9772207at2"/>
<dbReference type="AlphaFoldDB" id="A0A3S3N2J5"/>
<dbReference type="Pfam" id="PF09261">
    <property type="entry name" value="Alpha-mann_mid"/>
    <property type="match status" value="1"/>
</dbReference>
<comment type="caution">
    <text evidence="6">The sequence shown here is derived from an EMBL/GenBank/DDBJ whole genome shotgun (WGS) entry which is preliminary data.</text>
</comment>
<dbReference type="Pfam" id="PF22907">
    <property type="entry name" value="Ams1-like_1st"/>
    <property type="match status" value="1"/>
</dbReference>
<dbReference type="InterPro" id="IPR011682">
    <property type="entry name" value="Glyco_hydro_38_C"/>
</dbReference>
<dbReference type="InterPro" id="IPR027291">
    <property type="entry name" value="Glyco_hydro_38_N_sf"/>
</dbReference>
<dbReference type="SUPFAM" id="SSF88688">
    <property type="entry name" value="Families 57/38 glycoside transferase middle domain"/>
    <property type="match status" value="1"/>
</dbReference>
<sequence length="1031" mass="113011">MESAPSPSASRGTGRSSTAVRWTWLFSGCRGGTARRPIMPSELHRIIARTRRHLDEWLRPATVVAAAPIGTTAWEAPGEPVPWEVAAAATYGPFTDGESWGRPWSTWWFRLEGRVPADWDADRVRAVVDLGFTHLRPGFQCEGTVWSEDGRILRAVEPMNRALPVGVPAGSRFVRLIEASANPDVLFAPGDLTGTRLNNGPTLLGDRDTAPADPLYRYGGARLELIDPETQELVRDVETLLGLLRVGDAESARSATIGRALARLLTASDPDDVRGTAVAARAAVAPVLAARTGGGGHRVIAVGHAHIDSAWLWPARETRRKAARTFANALALMEEDADFVFAASSAQQYAWIEEDYPDLFARIRERVAEGRFLPVGGMWVEPDTNLPSGESLVRQFLEGTTYFAEKFGVETDEVWLPDSFGYSAALPQIARAAGKRTMLAQKLSWNDTNRFPFTTFSWEGPDGSRLLTHMPSVDVYNAELSAEDLVRSAEQYTQKDVGTLSLVPFGYGDGGGGPTSEMLAAARRVRDLEGLPRVELGSPARFFAEAAAELPDPPTWTGELYLEFHRGVYTAQHDMKAGNRRSEHLLQVAEALAAAATVLGDADYPSADFRRLWRTVLLGQFHDVLPGTSIAWVHREMREAHRAIRAELGAIIDASAARLGITAPEVVASGPRPGLDAEDGDIVIDNGLIRARIDERGLVVSLIDADTGRDLVAPGAAVGLLQLHRDIASIYEAWELERDYVDTVVDVEAVERITTHVDAESAWVEVHRRHGASSFVQRFVVTTGCRALEVQTDVDWRERRTLLKLSFPLDVVADRAAYEIAHGFVERPIVQNTSWDRARFEVPAHRWVRVAESGFGAAVANDAISGHDVTRLPRIGGGAAVRVRQSLLRSPRFPDPETDQGRHAFRSSVLPAPRLVDAVEESARLGRLPDDRGIEALALLVDCESPSVRVDAVKLAEDDSGDVVVRLYEAAGTRAAARLRPRFAVAAVRETDVLERPLDGVDLWSERADTDALDLIVRPFGLRTLRWERPQ</sequence>
<dbReference type="InterPro" id="IPR015341">
    <property type="entry name" value="Glyco_hydro_38_cen"/>
</dbReference>
<dbReference type="InterPro" id="IPR037094">
    <property type="entry name" value="Glyco_hydro_38_cen_sf"/>
</dbReference>
<keyword evidence="3" id="KW-0378">Hydrolase</keyword>
<reference evidence="6 7" key="1">
    <citation type="journal article" date="2018" name="Front. Microbiol.">
        <title>Novel Insights Into Bacterial Dimethylsulfoniopropionate Catabolism in the East China Sea.</title>
        <authorList>
            <person name="Liu J."/>
            <person name="Liu J."/>
            <person name="Zhang S.H."/>
            <person name="Liang J."/>
            <person name="Lin H."/>
            <person name="Song D."/>
            <person name="Yang G.P."/>
            <person name="Todd J.D."/>
            <person name="Zhang X.H."/>
        </authorList>
    </citation>
    <scope>NUCLEOTIDE SEQUENCE [LARGE SCALE GENOMIC DNA]</scope>
    <source>
        <strain evidence="6 7">ZYFD042</strain>
    </source>
</reference>
<evidence type="ECO:0000313" key="6">
    <source>
        <dbReference type="EMBL" id="RWR23419.1"/>
    </source>
</evidence>
<dbReference type="Gene3D" id="2.70.98.30">
    <property type="entry name" value="Golgi alpha-mannosidase II, domain 4"/>
    <property type="match status" value="1"/>
</dbReference>
<dbReference type="SUPFAM" id="SSF74650">
    <property type="entry name" value="Galactose mutarotase-like"/>
    <property type="match status" value="1"/>
</dbReference>
<dbReference type="FunFam" id="1.20.1270.50:FF:000004">
    <property type="entry name" value="alpha-mannosidase 2C1 isoform X1"/>
    <property type="match status" value="1"/>
</dbReference>
<dbReference type="InterPro" id="IPR054723">
    <property type="entry name" value="Ams1-like_N"/>
</dbReference>
<dbReference type="EMBL" id="RBZY01000001">
    <property type="protein sequence ID" value="RWR23419.1"/>
    <property type="molecule type" value="Genomic_DNA"/>
</dbReference>
<organism evidence="6 7">
    <name type="scientific">Microbacterium enclense</name>
    <dbReference type="NCBI Taxonomy" id="993073"/>
    <lineage>
        <taxon>Bacteria</taxon>
        <taxon>Bacillati</taxon>
        <taxon>Actinomycetota</taxon>
        <taxon>Actinomycetes</taxon>
        <taxon>Micrococcales</taxon>
        <taxon>Microbacteriaceae</taxon>
        <taxon>Microbacterium</taxon>
    </lineage>
</organism>
<keyword evidence="2" id="KW-0479">Metal-binding</keyword>
<gene>
    <name evidence="6" type="ORF">D8Y23_00510</name>
</gene>
<dbReference type="GO" id="GO:0006013">
    <property type="term" value="P:mannose metabolic process"/>
    <property type="evidence" value="ECO:0007669"/>
    <property type="project" value="InterPro"/>
</dbReference>
<evidence type="ECO:0000313" key="7">
    <source>
        <dbReference type="Proteomes" id="UP000285970"/>
    </source>
</evidence>
<dbReference type="CDD" id="cd10789">
    <property type="entry name" value="GH38N_AMII_ER_cytosolic"/>
    <property type="match status" value="1"/>
</dbReference>
<dbReference type="Pfam" id="PF07748">
    <property type="entry name" value="Glyco_hydro_38C"/>
    <property type="match status" value="1"/>
</dbReference>
<dbReference type="InterPro" id="IPR000602">
    <property type="entry name" value="Glyco_hydro_38_N"/>
</dbReference>
<dbReference type="SUPFAM" id="SSF88713">
    <property type="entry name" value="Glycoside hydrolase/deacetylase"/>
    <property type="match status" value="1"/>
</dbReference>
<evidence type="ECO:0000256" key="1">
    <source>
        <dbReference type="ARBA" id="ARBA00009792"/>
    </source>
</evidence>
<dbReference type="FunFam" id="3.20.110.10:FF:000002">
    <property type="entry name" value="alpha-mannosidase 2C1 isoform X1"/>
    <property type="match status" value="1"/>
</dbReference>
<dbReference type="Pfam" id="PF17677">
    <property type="entry name" value="Glyco_hydro38C2"/>
    <property type="match status" value="1"/>
</dbReference>
<comment type="similarity">
    <text evidence="1">Belongs to the glycosyl hydrolase 38 family.</text>
</comment>
<dbReference type="Gene3D" id="3.20.110.10">
    <property type="entry name" value="Glycoside hydrolase 38, N terminal domain"/>
    <property type="match status" value="1"/>
</dbReference>
<dbReference type="GO" id="GO:0004559">
    <property type="term" value="F:alpha-mannosidase activity"/>
    <property type="evidence" value="ECO:0007669"/>
    <property type="project" value="InterPro"/>
</dbReference>
<evidence type="ECO:0000259" key="5">
    <source>
        <dbReference type="SMART" id="SM00872"/>
    </source>
</evidence>
<dbReference type="Gene3D" id="1.20.1270.50">
    <property type="entry name" value="Glycoside hydrolase family 38, central domain"/>
    <property type="match status" value="1"/>
</dbReference>